<name>A0AAN9MI73_CANGL</name>
<organism evidence="1 2">
    <name type="scientific">Canavalia gladiata</name>
    <name type="common">Sword bean</name>
    <name type="synonym">Dolichos gladiatus</name>
    <dbReference type="NCBI Taxonomy" id="3824"/>
    <lineage>
        <taxon>Eukaryota</taxon>
        <taxon>Viridiplantae</taxon>
        <taxon>Streptophyta</taxon>
        <taxon>Embryophyta</taxon>
        <taxon>Tracheophyta</taxon>
        <taxon>Spermatophyta</taxon>
        <taxon>Magnoliopsida</taxon>
        <taxon>eudicotyledons</taxon>
        <taxon>Gunneridae</taxon>
        <taxon>Pentapetalae</taxon>
        <taxon>rosids</taxon>
        <taxon>fabids</taxon>
        <taxon>Fabales</taxon>
        <taxon>Fabaceae</taxon>
        <taxon>Papilionoideae</taxon>
        <taxon>50 kb inversion clade</taxon>
        <taxon>NPAAA clade</taxon>
        <taxon>indigoferoid/millettioid clade</taxon>
        <taxon>Phaseoleae</taxon>
        <taxon>Canavalia</taxon>
    </lineage>
</organism>
<accession>A0AAN9MI73</accession>
<sequence length="95" mass="10624">MNGLQRLSHVSQYEWTRVSWDGSGSLSFNGSEFLHMEVRLRGKLCAVTVIIGWRNKSQELSSGFGSQPLVKEMDWPPGTCPKTTVVQGLVNENLE</sequence>
<comment type="caution">
    <text evidence="1">The sequence shown here is derived from an EMBL/GenBank/DDBJ whole genome shotgun (WGS) entry which is preliminary data.</text>
</comment>
<protein>
    <submittedName>
        <fullName evidence="1">Uncharacterized protein</fullName>
    </submittedName>
</protein>
<dbReference type="EMBL" id="JAYMYQ010000002">
    <property type="protein sequence ID" value="KAK7351833.1"/>
    <property type="molecule type" value="Genomic_DNA"/>
</dbReference>
<keyword evidence="2" id="KW-1185">Reference proteome</keyword>
<reference evidence="1 2" key="1">
    <citation type="submission" date="2024-01" db="EMBL/GenBank/DDBJ databases">
        <title>The genomes of 5 underutilized Papilionoideae crops provide insights into root nodulation and disease resistanc.</title>
        <authorList>
            <person name="Jiang F."/>
        </authorList>
    </citation>
    <scope>NUCLEOTIDE SEQUENCE [LARGE SCALE GENOMIC DNA]</scope>
    <source>
        <strain evidence="1">LVBAO_FW01</strain>
        <tissue evidence="1">Leaves</tissue>
    </source>
</reference>
<dbReference type="AlphaFoldDB" id="A0AAN9MI73"/>
<proteinExistence type="predicted"/>
<gene>
    <name evidence="1" type="ORF">VNO77_11563</name>
</gene>
<evidence type="ECO:0000313" key="2">
    <source>
        <dbReference type="Proteomes" id="UP001367508"/>
    </source>
</evidence>
<evidence type="ECO:0000313" key="1">
    <source>
        <dbReference type="EMBL" id="KAK7351833.1"/>
    </source>
</evidence>
<dbReference type="Proteomes" id="UP001367508">
    <property type="component" value="Unassembled WGS sequence"/>
</dbReference>